<evidence type="ECO:0000256" key="2">
    <source>
        <dbReference type="ARBA" id="ARBA00008749"/>
    </source>
</evidence>
<evidence type="ECO:0000256" key="7">
    <source>
        <dbReference type="ARBA" id="ARBA00023002"/>
    </source>
</evidence>
<gene>
    <name evidence="14" type="ORF">C8D91_1184</name>
</gene>
<evidence type="ECO:0000256" key="6">
    <source>
        <dbReference type="ARBA" id="ARBA00022989"/>
    </source>
</evidence>
<dbReference type="InterPro" id="IPR005804">
    <property type="entry name" value="FA_desaturase_dom"/>
</dbReference>
<keyword evidence="3" id="KW-0444">Lipid biosynthesis</keyword>
<dbReference type="PANTHER" id="PTHR11351">
    <property type="entry name" value="ACYL-COA DESATURASE"/>
    <property type="match status" value="1"/>
</dbReference>
<dbReference type="AlphaFoldDB" id="A0A4V3DIM0"/>
<evidence type="ECO:0000259" key="13">
    <source>
        <dbReference type="Pfam" id="PF00487"/>
    </source>
</evidence>
<name>A0A4V3DIM0_9GAMM</name>
<keyword evidence="7" id="KW-0560">Oxidoreductase</keyword>
<evidence type="ECO:0000256" key="10">
    <source>
        <dbReference type="ARBA" id="ARBA00023136"/>
    </source>
</evidence>
<protein>
    <submittedName>
        <fullName evidence="14">Delta-9 acyl-phospholipid desaturase</fullName>
    </submittedName>
</protein>
<feature type="transmembrane region" description="Helical" evidence="12">
    <location>
        <begin position="188"/>
        <end position="207"/>
    </location>
</feature>
<dbReference type="InterPro" id="IPR015876">
    <property type="entry name" value="Acyl-CoA_DS"/>
</dbReference>
<evidence type="ECO:0000256" key="3">
    <source>
        <dbReference type="ARBA" id="ARBA00022516"/>
    </source>
</evidence>
<accession>A0A4V3DIM0</accession>
<evidence type="ECO:0000256" key="11">
    <source>
        <dbReference type="ARBA" id="ARBA00023160"/>
    </source>
</evidence>
<feature type="domain" description="Fatty acid desaturase" evidence="13">
    <location>
        <begin position="72"/>
        <end position="294"/>
    </location>
</feature>
<keyword evidence="8" id="KW-0408">Iron</keyword>
<evidence type="ECO:0000313" key="14">
    <source>
        <dbReference type="EMBL" id="TDR22691.1"/>
    </source>
</evidence>
<feature type="transmembrane region" description="Helical" evidence="12">
    <location>
        <begin position="6"/>
        <end position="24"/>
    </location>
</feature>
<evidence type="ECO:0000313" key="15">
    <source>
        <dbReference type="Proteomes" id="UP000295724"/>
    </source>
</evidence>
<feature type="transmembrane region" description="Helical" evidence="12">
    <location>
        <begin position="219"/>
        <end position="240"/>
    </location>
</feature>
<dbReference type="EMBL" id="SNZB01000002">
    <property type="protein sequence ID" value="TDR22691.1"/>
    <property type="molecule type" value="Genomic_DNA"/>
</dbReference>
<keyword evidence="4 12" id="KW-0812">Transmembrane</keyword>
<keyword evidence="6 12" id="KW-1133">Transmembrane helix</keyword>
<feature type="transmembrane region" description="Helical" evidence="12">
    <location>
        <begin position="50"/>
        <end position="69"/>
    </location>
</feature>
<dbReference type="CDD" id="cd03505">
    <property type="entry name" value="Delta9-FADS-like"/>
    <property type="match status" value="1"/>
</dbReference>
<dbReference type="PANTHER" id="PTHR11351:SF31">
    <property type="entry name" value="DESATURASE 1, ISOFORM A-RELATED"/>
    <property type="match status" value="1"/>
</dbReference>
<dbReference type="PRINTS" id="PR00075">
    <property type="entry name" value="FACDDSATRASE"/>
</dbReference>
<comment type="similarity">
    <text evidence="2">Belongs to the fatty acid desaturase type 2 family.</text>
</comment>
<evidence type="ECO:0000256" key="1">
    <source>
        <dbReference type="ARBA" id="ARBA00004141"/>
    </source>
</evidence>
<sequence>MIFVHGFFTSGFLLWCLILIMNYMKQFLTKWFDNTQSQLQLLDNPDAIDWTRIIPFIAIHLACLFVFVVGFSWTAFMVCLFTYVIRMFSITAFYHRYFSHKTFKTSRLVQFIFAAIGATATQRGPIWWAAHHRHHHIHADSEHDTHSPKHGFWHSHLKWFLMKKNFPTKSQYVNDLKKYPELNFIDRFDILFPILLAVALYVLGGYLQQTQPQLNTSGWQLVIWGYFISTVLLSHITYCINSLAHVFGFRTYATKDDSRNNFLLAILTMGEGWHNNHHCCPGSVKQGFKWWQLDLSYYVLFVMNKLGLIWDLKYPNQTVLNKKAIRSSS</sequence>
<reference evidence="14 15" key="1">
    <citation type="submission" date="2019-03" db="EMBL/GenBank/DDBJ databases">
        <title>Genomic Encyclopedia of Type Strains, Phase IV (KMG-IV): sequencing the most valuable type-strain genomes for metagenomic binning, comparative biology and taxonomic classification.</title>
        <authorList>
            <person name="Goeker M."/>
        </authorList>
    </citation>
    <scope>NUCLEOTIDE SEQUENCE [LARGE SCALE GENOMIC DNA]</scope>
    <source>
        <strain evidence="14 15">DSM 25488</strain>
    </source>
</reference>
<comment type="caution">
    <text evidence="14">The sequence shown here is derived from an EMBL/GenBank/DDBJ whole genome shotgun (WGS) entry which is preliminary data.</text>
</comment>
<keyword evidence="15" id="KW-1185">Reference proteome</keyword>
<dbReference type="GO" id="GO:0016020">
    <property type="term" value="C:membrane"/>
    <property type="evidence" value="ECO:0007669"/>
    <property type="project" value="UniProtKB-SubCell"/>
</dbReference>
<evidence type="ECO:0000256" key="9">
    <source>
        <dbReference type="ARBA" id="ARBA00023098"/>
    </source>
</evidence>
<dbReference type="Pfam" id="PF00487">
    <property type="entry name" value="FA_desaturase"/>
    <property type="match status" value="1"/>
</dbReference>
<keyword evidence="9" id="KW-0443">Lipid metabolism</keyword>
<proteinExistence type="inferred from homology"/>
<evidence type="ECO:0000256" key="4">
    <source>
        <dbReference type="ARBA" id="ARBA00022692"/>
    </source>
</evidence>
<comment type="subcellular location">
    <subcellularLocation>
        <location evidence="1">Membrane</location>
        <topology evidence="1">Multi-pass membrane protein</topology>
    </subcellularLocation>
</comment>
<dbReference type="Proteomes" id="UP000295724">
    <property type="component" value="Unassembled WGS sequence"/>
</dbReference>
<keyword evidence="11" id="KW-0275">Fatty acid biosynthesis</keyword>
<keyword evidence="10 12" id="KW-0472">Membrane</keyword>
<evidence type="ECO:0000256" key="12">
    <source>
        <dbReference type="SAM" id="Phobius"/>
    </source>
</evidence>
<organism evidence="14 15">
    <name type="scientific">Marinicella litoralis</name>
    <dbReference type="NCBI Taxonomy" id="644220"/>
    <lineage>
        <taxon>Bacteria</taxon>
        <taxon>Pseudomonadati</taxon>
        <taxon>Pseudomonadota</taxon>
        <taxon>Gammaproteobacteria</taxon>
        <taxon>Lysobacterales</taxon>
        <taxon>Marinicellaceae</taxon>
        <taxon>Marinicella</taxon>
    </lineage>
</organism>
<evidence type="ECO:0000256" key="8">
    <source>
        <dbReference type="ARBA" id="ARBA00023004"/>
    </source>
</evidence>
<evidence type="ECO:0000256" key="5">
    <source>
        <dbReference type="ARBA" id="ARBA00022832"/>
    </source>
</evidence>
<dbReference type="GO" id="GO:0006633">
    <property type="term" value="P:fatty acid biosynthetic process"/>
    <property type="evidence" value="ECO:0007669"/>
    <property type="project" value="UniProtKB-KW"/>
</dbReference>
<dbReference type="GO" id="GO:0016717">
    <property type="term" value="F:oxidoreductase activity, acting on paired donors, with oxidation of a pair of donors resulting in the reduction of molecular oxygen to two molecules of water"/>
    <property type="evidence" value="ECO:0007669"/>
    <property type="project" value="InterPro"/>
</dbReference>
<keyword evidence="5" id="KW-0276">Fatty acid metabolism</keyword>